<keyword evidence="3" id="KW-1185">Reference proteome</keyword>
<dbReference type="EMBL" id="CAXAMN010001002">
    <property type="protein sequence ID" value="CAK8991829.1"/>
    <property type="molecule type" value="Genomic_DNA"/>
</dbReference>
<evidence type="ECO:0000313" key="3">
    <source>
        <dbReference type="Proteomes" id="UP001642484"/>
    </source>
</evidence>
<dbReference type="EMBL" id="CAXAMN010000891">
    <property type="protein sequence ID" value="CAK8991304.1"/>
    <property type="molecule type" value="Genomic_DNA"/>
</dbReference>
<evidence type="ECO:0000313" key="2">
    <source>
        <dbReference type="EMBL" id="CAK8991829.1"/>
    </source>
</evidence>
<sequence>MSPDRGEPSPDSPGRGARAHRRGPEPIEPGEVRLLRPRAGQPAPRPAQQWKLSLVPPPAARAGDGQVVYLGLSKLATLDAIRFETPYDKLRQWGARDQSDTPSLEEEAKSDHWLLSHTSWSSSGTGTSSARGAGSRKGTPQGAPSGEPTCRRRSVQALEQLRSDLMSHSTTVPCYRYKGSARVWDAIRENANQQCVKMRRALEAAMAQKKELPNLEEMLANLERQRLPLTPPPEDPERPLYLTCVVLLYVSPCNPLNLENIMMLRRARESVEAFHRVVVPGAVVIPYSTNSLQKHFEGEKPAVQLPFDFRLEMADAVIQTSEQEWILTDNCQEGCLANAPGKLLDYISEYTRSRLFDPGFDTKVLQVRDEDTLWTRFPRNDGSHRVPFDAYGRVPDVSPFWRVKDVGYLLIECPKQVQCNELLRRAIWLICRKEDTSSAMDLLRRLLGSNAAELLQRWARTRARQSRER</sequence>
<gene>
    <name evidence="1" type="ORF">CCMP2556_LOCUS2401</name>
    <name evidence="2" type="ORF">CCMP2556_LOCUS2612</name>
</gene>
<evidence type="ECO:0000313" key="1">
    <source>
        <dbReference type="EMBL" id="CAK8991304.1"/>
    </source>
</evidence>
<dbReference type="Proteomes" id="UP001642484">
    <property type="component" value="Unassembled WGS sequence"/>
</dbReference>
<name>A0ABP0HNL6_9DINO</name>
<organism evidence="2 3">
    <name type="scientific">Durusdinium trenchii</name>
    <dbReference type="NCBI Taxonomy" id="1381693"/>
    <lineage>
        <taxon>Eukaryota</taxon>
        <taxon>Sar</taxon>
        <taxon>Alveolata</taxon>
        <taxon>Dinophyceae</taxon>
        <taxon>Suessiales</taxon>
        <taxon>Symbiodiniaceae</taxon>
        <taxon>Durusdinium</taxon>
    </lineage>
</organism>
<proteinExistence type="predicted"/>
<accession>A0ABP0HNL6</accession>
<comment type="caution">
    <text evidence="2">The sequence shown here is derived from an EMBL/GenBank/DDBJ whole genome shotgun (WGS) entry which is preliminary data.</text>
</comment>
<protein>
    <submittedName>
        <fullName evidence="2">Uncharacterized protein</fullName>
    </submittedName>
</protein>
<reference evidence="2 3" key="1">
    <citation type="submission" date="2024-02" db="EMBL/GenBank/DDBJ databases">
        <authorList>
            <person name="Chen Y."/>
            <person name="Shah S."/>
            <person name="Dougan E. K."/>
            <person name="Thang M."/>
            <person name="Chan C."/>
        </authorList>
    </citation>
    <scope>NUCLEOTIDE SEQUENCE [LARGE SCALE GENOMIC DNA]</scope>
</reference>